<dbReference type="InterPro" id="IPR051468">
    <property type="entry name" value="Fungal_SecMetab_SDRs"/>
</dbReference>
<comment type="caution">
    <text evidence="4">The sequence shown here is derived from an EMBL/GenBank/DDBJ whole genome shotgun (WGS) entry which is preliminary data.</text>
</comment>
<keyword evidence="3" id="KW-0560">Oxidoreductase</keyword>
<dbReference type="InterPro" id="IPR020904">
    <property type="entry name" value="Sc_DH/Rdtase_CS"/>
</dbReference>
<dbReference type="OrthoDB" id="9876299at2759"/>
<dbReference type="InterPro" id="IPR002347">
    <property type="entry name" value="SDR_fam"/>
</dbReference>
<accession>A0A8H7W495</accession>
<dbReference type="PRINTS" id="PR00081">
    <property type="entry name" value="GDHRDH"/>
</dbReference>
<name>A0A8H7W495_9HELO</name>
<dbReference type="PANTHER" id="PTHR43544">
    <property type="entry name" value="SHORT-CHAIN DEHYDROGENASE/REDUCTASE"/>
    <property type="match status" value="1"/>
</dbReference>
<reference evidence="4" key="1">
    <citation type="submission" date="2021-02" db="EMBL/GenBank/DDBJ databases">
        <title>Genome sequence Cadophora malorum strain M34.</title>
        <authorList>
            <person name="Stefanovic E."/>
            <person name="Vu D."/>
            <person name="Scully C."/>
            <person name="Dijksterhuis J."/>
            <person name="Roader J."/>
            <person name="Houbraken J."/>
        </authorList>
    </citation>
    <scope>NUCLEOTIDE SEQUENCE</scope>
    <source>
        <strain evidence="4">M34</strain>
    </source>
</reference>
<keyword evidence="2" id="KW-0521">NADP</keyword>
<dbReference type="Pfam" id="PF00106">
    <property type="entry name" value="adh_short"/>
    <property type="match status" value="1"/>
</dbReference>
<evidence type="ECO:0000313" key="4">
    <source>
        <dbReference type="EMBL" id="KAG4411748.1"/>
    </source>
</evidence>
<dbReference type="GO" id="GO:0016491">
    <property type="term" value="F:oxidoreductase activity"/>
    <property type="evidence" value="ECO:0007669"/>
    <property type="project" value="UniProtKB-KW"/>
</dbReference>
<sequence length="247" mass="26123">MATTTNVLITGPNRGIGNGLLRAYLSRPNHTVIAGVRNPSASQHLQDIPKAANTALIIIKIDNEDDSTAAAAISSLKTHNITFLDLVIANAGICDHFGPVTTTPPAQMARHYQVNVIAILVLFQAVLPLLNAASSPAKFVQISSAVGSLTIMPNISFDCTPYGASKIASTYVVRKIHFENPGLIAFPIHPGWVQTEMGNAGAEAAGIEKADITLEQSVAGLTSVIDKASREETSGKLMNYDGNVLPW</sequence>
<dbReference type="InterPro" id="IPR036291">
    <property type="entry name" value="NAD(P)-bd_dom_sf"/>
</dbReference>
<dbReference type="Proteomes" id="UP000664132">
    <property type="component" value="Unassembled WGS sequence"/>
</dbReference>
<evidence type="ECO:0000256" key="1">
    <source>
        <dbReference type="ARBA" id="ARBA00006484"/>
    </source>
</evidence>
<dbReference type="CDD" id="cd05325">
    <property type="entry name" value="carb_red_sniffer_like_SDR_c"/>
    <property type="match status" value="1"/>
</dbReference>
<evidence type="ECO:0000256" key="3">
    <source>
        <dbReference type="ARBA" id="ARBA00023002"/>
    </source>
</evidence>
<protein>
    <recommendedName>
        <fullName evidence="6">Aflatoxin biosynthesis ketoreductase nor-1</fullName>
    </recommendedName>
</protein>
<dbReference type="Gene3D" id="3.40.50.720">
    <property type="entry name" value="NAD(P)-binding Rossmann-like Domain"/>
    <property type="match status" value="1"/>
</dbReference>
<dbReference type="GO" id="GO:0005737">
    <property type="term" value="C:cytoplasm"/>
    <property type="evidence" value="ECO:0007669"/>
    <property type="project" value="TreeGrafter"/>
</dbReference>
<gene>
    <name evidence="4" type="ORF">IFR04_015110</name>
</gene>
<dbReference type="AlphaFoldDB" id="A0A8H7W495"/>
<evidence type="ECO:0000313" key="5">
    <source>
        <dbReference type="Proteomes" id="UP000664132"/>
    </source>
</evidence>
<evidence type="ECO:0008006" key="6">
    <source>
        <dbReference type="Google" id="ProtNLM"/>
    </source>
</evidence>
<dbReference type="PANTHER" id="PTHR43544:SF7">
    <property type="entry name" value="NADB-LER2"/>
    <property type="match status" value="1"/>
</dbReference>
<organism evidence="4 5">
    <name type="scientific">Cadophora malorum</name>
    <dbReference type="NCBI Taxonomy" id="108018"/>
    <lineage>
        <taxon>Eukaryota</taxon>
        <taxon>Fungi</taxon>
        <taxon>Dikarya</taxon>
        <taxon>Ascomycota</taxon>
        <taxon>Pezizomycotina</taxon>
        <taxon>Leotiomycetes</taxon>
        <taxon>Helotiales</taxon>
        <taxon>Ploettnerulaceae</taxon>
        <taxon>Cadophora</taxon>
    </lineage>
</organism>
<comment type="similarity">
    <text evidence="1">Belongs to the short-chain dehydrogenases/reductases (SDR) family.</text>
</comment>
<keyword evidence="5" id="KW-1185">Reference proteome</keyword>
<dbReference type="PROSITE" id="PS00061">
    <property type="entry name" value="ADH_SHORT"/>
    <property type="match status" value="1"/>
</dbReference>
<dbReference type="EMBL" id="JAFJYH010000443">
    <property type="protein sequence ID" value="KAG4411748.1"/>
    <property type="molecule type" value="Genomic_DNA"/>
</dbReference>
<evidence type="ECO:0000256" key="2">
    <source>
        <dbReference type="ARBA" id="ARBA00022857"/>
    </source>
</evidence>
<proteinExistence type="inferred from homology"/>
<dbReference type="SUPFAM" id="SSF51735">
    <property type="entry name" value="NAD(P)-binding Rossmann-fold domains"/>
    <property type="match status" value="1"/>
</dbReference>